<evidence type="ECO:0000256" key="3">
    <source>
        <dbReference type="ARBA" id="ARBA00012438"/>
    </source>
</evidence>
<keyword evidence="8 10" id="KW-1133">Transmembrane helix</keyword>
<name>A0ABQ6P5R3_9SPHN</name>
<keyword evidence="9 10" id="KW-0472">Membrane</keyword>
<dbReference type="SUPFAM" id="SSF55874">
    <property type="entry name" value="ATPase domain of HSP90 chaperone/DNA topoisomerase II/histidine kinase"/>
    <property type="match status" value="1"/>
</dbReference>
<evidence type="ECO:0000256" key="6">
    <source>
        <dbReference type="ARBA" id="ARBA00022692"/>
    </source>
</evidence>
<evidence type="ECO:0000256" key="9">
    <source>
        <dbReference type="ARBA" id="ARBA00023136"/>
    </source>
</evidence>
<comment type="subcellular location">
    <subcellularLocation>
        <location evidence="2">Membrane</location>
    </subcellularLocation>
</comment>
<feature type="transmembrane region" description="Helical" evidence="10">
    <location>
        <begin position="356"/>
        <end position="374"/>
    </location>
</feature>
<dbReference type="Pfam" id="PF02518">
    <property type="entry name" value="HATPase_c"/>
    <property type="match status" value="1"/>
</dbReference>
<dbReference type="SMART" id="SM01080">
    <property type="entry name" value="CHASE2"/>
    <property type="match status" value="1"/>
</dbReference>
<dbReference type="SMART" id="SM00387">
    <property type="entry name" value="HATPase_c"/>
    <property type="match status" value="1"/>
</dbReference>
<dbReference type="InterPro" id="IPR017181">
    <property type="entry name" value="Sig_transdc_His_kin_CHASE2"/>
</dbReference>
<dbReference type="InterPro" id="IPR036890">
    <property type="entry name" value="HATPase_C_sf"/>
</dbReference>
<protein>
    <recommendedName>
        <fullName evidence="3">histidine kinase</fullName>
        <ecNumber evidence="3">2.7.13.3</ecNumber>
    </recommendedName>
</protein>
<dbReference type="PRINTS" id="PR00344">
    <property type="entry name" value="BCTRLSENSOR"/>
</dbReference>
<evidence type="ECO:0000256" key="4">
    <source>
        <dbReference type="ARBA" id="ARBA00022553"/>
    </source>
</evidence>
<evidence type="ECO:0000256" key="8">
    <source>
        <dbReference type="ARBA" id="ARBA00022989"/>
    </source>
</evidence>
<dbReference type="PROSITE" id="PS50109">
    <property type="entry name" value="HIS_KIN"/>
    <property type="match status" value="1"/>
</dbReference>
<keyword evidence="5" id="KW-0808">Transferase</keyword>
<dbReference type="PIRSF" id="PIRSF037347">
    <property type="entry name" value="STHK_CHASE2_PAS_prd"/>
    <property type="match status" value="1"/>
</dbReference>
<keyword evidence="4" id="KW-0597">Phosphoprotein</keyword>
<reference evidence="12 13" key="1">
    <citation type="submission" date="2023-06" db="EMBL/GenBank/DDBJ databases">
        <title>Draft genome sequence of Novosphingobium sp. strain IK01.</title>
        <authorList>
            <person name="Hatamoto M."/>
            <person name="Ikarashi T."/>
            <person name="Yamaguchi T."/>
        </authorList>
    </citation>
    <scope>NUCLEOTIDE SEQUENCE [LARGE SCALE GENOMIC DNA]</scope>
    <source>
        <strain evidence="12 13">IK01</strain>
    </source>
</reference>
<dbReference type="Pfam" id="PF05226">
    <property type="entry name" value="CHASE2"/>
    <property type="match status" value="1"/>
</dbReference>
<dbReference type="PANTHER" id="PTHR45436:SF5">
    <property type="entry name" value="SENSOR HISTIDINE KINASE TRCS"/>
    <property type="match status" value="1"/>
</dbReference>
<dbReference type="SUPFAM" id="SSF47384">
    <property type="entry name" value="Homodimeric domain of signal transducing histidine kinase"/>
    <property type="match status" value="1"/>
</dbReference>
<gene>
    <name evidence="12" type="ORF">NUTIK01_09920</name>
</gene>
<dbReference type="PANTHER" id="PTHR45436">
    <property type="entry name" value="SENSOR HISTIDINE KINASE YKOH"/>
    <property type="match status" value="1"/>
</dbReference>
<dbReference type="InterPro" id="IPR004358">
    <property type="entry name" value="Sig_transdc_His_kin-like_C"/>
</dbReference>
<keyword evidence="13" id="KW-1185">Reference proteome</keyword>
<proteinExistence type="predicted"/>
<evidence type="ECO:0000256" key="2">
    <source>
        <dbReference type="ARBA" id="ARBA00004370"/>
    </source>
</evidence>
<evidence type="ECO:0000256" key="7">
    <source>
        <dbReference type="ARBA" id="ARBA00022777"/>
    </source>
</evidence>
<dbReference type="EMBL" id="BTFW01000001">
    <property type="protein sequence ID" value="GMM60215.1"/>
    <property type="molecule type" value="Genomic_DNA"/>
</dbReference>
<dbReference type="InterPro" id="IPR007890">
    <property type="entry name" value="CHASE2"/>
</dbReference>
<evidence type="ECO:0000256" key="5">
    <source>
        <dbReference type="ARBA" id="ARBA00022679"/>
    </source>
</evidence>
<feature type="domain" description="Histidine kinase" evidence="11">
    <location>
        <begin position="565"/>
        <end position="784"/>
    </location>
</feature>
<dbReference type="InterPro" id="IPR036097">
    <property type="entry name" value="HisK_dim/P_sf"/>
</dbReference>
<evidence type="ECO:0000259" key="11">
    <source>
        <dbReference type="PROSITE" id="PS50109"/>
    </source>
</evidence>
<feature type="transmembrane region" description="Helical" evidence="10">
    <location>
        <begin position="12"/>
        <end position="29"/>
    </location>
</feature>
<keyword evidence="7" id="KW-0418">Kinase</keyword>
<accession>A0ABQ6P5R3</accession>
<dbReference type="InterPro" id="IPR003594">
    <property type="entry name" value="HATPase_dom"/>
</dbReference>
<dbReference type="RefSeq" id="WP_317974025.1">
    <property type="nucleotide sequence ID" value="NZ_BTFW01000001.1"/>
</dbReference>
<evidence type="ECO:0000313" key="12">
    <source>
        <dbReference type="EMBL" id="GMM60215.1"/>
    </source>
</evidence>
<comment type="caution">
    <text evidence="12">The sequence shown here is derived from an EMBL/GenBank/DDBJ whole genome shotgun (WGS) entry which is preliminary data.</text>
</comment>
<dbReference type="InterPro" id="IPR005467">
    <property type="entry name" value="His_kinase_dom"/>
</dbReference>
<dbReference type="EC" id="2.7.13.3" evidence="3"/>
<comment type="catalytic activity">
    <reaction evidence="1">
        <text>ATP + protein L-histidine = ADP + protein N-phospho-L-histidine.</text>
        <dbReference type="EC" id="2.7.13.3"/>
    </reaction>
</comment>
<feature type="transmembrane region" description="Helical" evidence="10">
    <location>
        <begin position="330"/>
        <end position="349"/>
    </location>
</feature>
<feature type="transmembrane region" description="Helical" evidence="10">
    <location>
        <begin position="304"/>
        <end position="324"/>
    </location>
</feature>
<sequence>MRFGPSVRLRSQWWAIALLASLLVIVLTVDRTLLRLDNAVYDHLLQITPAGLSPGRSAASSSSSPSSPMLVGLDDESIERLGRWPWSRSVHAALIERLQQAGARAIAYDVLFTEPGDPDDDARLAAALGRASAGGTPVFLPMLRASGDGAGAMPITPLRAAAAGVGYATVEPDADGVVRSATILLPRQGAGAAVSAGEAPDRHLMALLARSQGNADVRARTDRPGARRIPLAQGGADHPAVSAAAVLAGEVPPELLRGRVVLVGATATGLASRYPVPGGPVVSGLEIEAGLYQALVSGHMISQAGLVASLALALVPLWLLMGALGPWRPFPALAVFTLAVGLVLVISALGLMVCHVWLPPGAALAGLAVAYPLWGWRQLAVTEQFLRGELQRLDAEPALLPRAARDDAARSRGVGGTLALMQAAIARNREMRHFVADRLDQLPDPTLVAGLDGGIVMANAAAQRLFAGMGINLDTGPMLPVDALPDVQALLSCFRRSGSGEAIAFPPEGPGPHTLEVQRDQAHFFLLGMAGQTSAEGAHAGWVIRLVDISEAKAVQRQRDDVVQLLTHDMRSPQASILAVLETAASDHIHPLEREAIRLYAERTLRLADGFVQLARAENLDYRLEEIGLPDMLIDAIDDLWPQSRAKAIQIVTAGDMAGDEPMVVLGERSLLTRALANVIGNAIKYSPENTTITCTLTRDTHVDGSIWGRVIIADEGVGMDEDLRARMFERFHRGPVGLGPKTGGAGLGLSFVHTVMVRHHGTIACRSTPGQGTAFELSLPLLAFR</sequence>
<organism evidence="12 13">
    <name type="scientific">Novosphingobium pituita</name>
    <dbReference type="NCBI Taxonomy" id="3056842"/>
    <lineage>
        <taxon>Bacteria</taxon>
        <taxon>Pseudomonadati</taxon>
        <taxon>Pseudomonadota</taxon>
        <taxon>Alphaproteobacteria</taxon>
        <taxon>Sphingomonadales</taxon>
        <taxon>Sphingomonadaceae</taxon>
        <taxon>Novosphingobium</taxon>
    </lineage>
</organism>
<dbReference type="Proteomes" id="UP001187221">
    <property type="component" value="Unassembled WGS sequence"/>
</dbReference>
<dbReference type="InterPro" id="IPR050428">
    <property type="entry name" value="TCS_sensor_his_kinase"/>
</dbReference>
<evidence type="ECO:0000256" key="1">
    <source>
        <dbReference type="ARBA" id="ARBA00000085"/>
    </source>
</evidence>
<keyword evidence="6 10" id="KW-0812">Transmembrane</keyword>
<evidence type="ECO:0000313" key="13">
    <source>
        <dbReference type="Proteomes" id="UP001187221"/>
    </source>
</evidence>
<evidence type="ECO:0000256" key="10">
    <source>
        <dbReference type="SAM" id="Phobius"/>
    </source>
</evidence>
<dbReference type="Gene3D" id="3.30.565.10">
    <property type="entry name" value="Histidine kinase-like ATPase, C-terminal domain"/>
    <property type="match status" value="1"/>
</dbReference>